<sequence length="159" mass="18617">MNEQKKKPRRSIPFVKYYLELSYLFSPEESRFIMHMTDIEFLKKSGYQTGWSKKEYVKRMGLSEYSFDKSVERLQKMGLLSRTHNSLGNKVFYSFNMDLYNRLVEILSVTCDIDKLIAFCNANFIEQSRSIESITGQEINDLGTCNGKKKIHPTALHSF</sequence>
<gene>
    <name evidence="1" type="ORF">EZS26_001017</name>
</gene>
<proteinExistence type="predicted"/>
<organism evidence="1 2">
    <name type="scientific">Candidatus Ordinivivax streblomastigis</name>
    <dbReference type="NCBI Taxonomy" id="2540710"/>
    <lineage>
        <taxon>Bacteria</taxon>
        <taxon>Pseudomonadati</taxon>
        <taxon>Bacteroidota</taxon>
        <taxon>Bacteroidia</taxon>
        <taxon>Bacteroidales</taxon>
        <taxon>Candidatus Ordinivivax</taxon>
    </lineage>
</organism>
<comment type="caution">
    <text evidence="1">The sequence shown here is derived from an EMBL/GenBank/DDBJ whole genome shotgun (WGS) entry which is preliminary data.</text>
</comment>
<dbReference type="EMBL" id="SNRX01000005">
    <property type="protein sequence ID" value="KAA6302847.1"/>
    <property type="molecule type" value="Genomic_DNA"/>
</dbReference>
<dbReference type="AlphaFoldDB" id="A0A5M8P2Y8"/>
<name>A0A5M8P2Y8_9BACT</name>
<dbReference type="Proteomes" id="UP000324575">
    <property type="component" value="Unassembled WGS sequence"/>
</dbReference>
<reference evidence="1 2" key="1">
    <citation type="submission" date="2019-03" db="EMBL/GenBank/DDBJ databases">
        <title>Single cell metagenomics reveals metabolic interactions within the superorganism composed of flagellate Streblomastix strix and complex community of Bacteroidetes bacteria on its surface.</title>
        <authorList>
            <person name="Treitli S.C."/>
            <person name="Kolisko M."/>
            <person name="Husnik F."/>
            <person name="Keeling P."/>
            <person name="Hampl V."/>
        </authorList>
    </citation>
    <scope>NUCLEOTIDE SEQUENCE [LARGE SCALE GENOMIC DNA]</scope>
    <source>
        <strain evidence="1">St1</strain>
    </source>
</reference>
<accession>A0A5M8P2Y8</accession>
<protein>
    <submittedName>
        <fullName evidence="1">Uncharacterized protein</fullName>
    </submittedName>
</protein>
<evidence type="ECO:0000313" key="1">
    <source>
        <dbReference type="EMBL" id="KAA6302847.1"/>
    </source>
</evidence>
<evidence type="ECO:0000313" key="2">
    <source>
        <dbReference type="Proteomes" id="UP000324575"/>
    </source>
</evidence>